<sequence length="216" mass="25245">MSDYFSPLNDLKFKDNIKLAKNPVFTNKSAVNETEVAISILFTYRFLKQLNDTADKYCFSYVEILNSQIDFVQFIDSERLNKRLRFLSYKVLAEIGSVKGRQRVNLLSKCTVVSIFKSELLDVRCYDIKLSKLDEKLELEKKCRVLSEKLSNENEMASIISEQNLDIYALQEKNSYLANYIQKLETQLPNVQTERDIDIDTLQPKTRQRTLKKLET</sequence>
<name>A0A6J8DZ51_MYTCO</name>
<keyword evidence="2" id="KW-1185">Reference proteome</keyword>
<dbReference type="Proteomes" id="UP000507470">
    <property type="component" value="Unassembled WGS sequence"/>
</dbReference>
<proteinExistence type="predicted"/>
<reference evidence="1 2" key="1">
    <citation type="submission" date="2020-06" db="EMBL/GenBank/DDBJ databases">
        <authorList>
            <person name="Li R."/>
            <person name="Bekaert M."/>
        </authorList>
    </citation>
    <scope>NUCLEOTIDE SEQUENCE [LARGE SCALE GENOMIC DNA]</scope>
    <source>
        <strain evidence="2">wild</strain>
    </source>
</reference>
<organism evidence="1 2">
    <name type="scientific">Mytilus coruscus</name>
    <name type="common">Sea mussel</name>
    <dbReference type="NCBI Taxonomy" id="42192"/>
    <lineage>
        <taxon>Eukaryota</taxon>
        <taxon>Metazoa</taxon>
        <taxon>Spiralia</taxon>
        <taxon>Lophotrochozoa</taxon>
        <taxon>Mollusca</taxon>
        <taxon>Bivalvia</taxon>
        <taxon>Autobranchia</taxon>
        <taxon>Pteriomorphia</taxon>
        <taxon>Mytilida</taxon>
        <taxon>Mytiloidea</taxon>
        <taxon>Mytilidae</taxon>
        <taxon>Mytilinae</taxon>
        <taxon>Mytilus</taxon>
    </lineage>
</organism>
<accession>A0A6J8DZ51</accession>
<evidence type="ECO:0000313" key="1">
    <source>
        <dbReference type="EMBL" id="CAC5413869.1"/>
    </source>
</evidence>
<gene>
    <name evidence="1" type="ORF">MCOR_46725</name>
</gene>
<protein>
    <submittedName>
        <fullName evidence="1">Uncharacterized protein</fullName>
    </submittedName>
</protein>
<dbReference type="AlphaFoldDB" id="A0A6J8DZ51"/>
<evidence type="ECO:0000313" key="2">
    <source>
        <dbReference type="Proteomes" id="UP000507470"/>
    </source>
</evidence>
<dbReference type="EMBL" id="CACVKT020008254">
    <property type="protein sequence ID" value="CAC5413869.1"/>
    <property type="molecule type" value="Genomic_DNA"/>
</dbReference>
<dbReference type="OrthoDB" id="6174174at2759"/>